<dbReference type="Proteomes" id="UP000193648">
    <property type="component" value="Unassembled WGS sequence"/>
</dbReference>
<evidence type="ECO:0000313" key="7">
    <source>
        <dbReference type="Proteomes" id="UP000193648"/>
    </source>
</evidence>
<dbReference type="Pfam" id="PF03081">
    <property type="entry name" value="Exo70_C"/>
    <property type="match status" value="1"/>
</dbReference>
<dbReference type="PANTHER" id="PTHR12542:SF41">
    <property type="entry name" value="EXOCYST COMPLEX COMPONENT 7"/>
    <property type="match status" value="1"/>
</dbReference>
<dbReference type="EMBL" id="MCFF01000010">
    <property type="protein sequence ID" value="ORZ22737.1"/>
    <property type="molecule type" value="Genomic_DNA"/>
</dbReference>
<sequence>MAIASEGIRENKTFLDEEVAELSGLTASLDKTNTVSTKMVDILNSFDTRLASLETSVMPIHKSTQSLTRLAGNMNQTVAALEAILSYFDLAAQEEAIVARPLAERDLQSYLQSIARIREYLRAMSSIKLKAGERVVQQLKRSLKLAAGQLDDLFKRLLTQNSQPLDLKTVTSTDRKDIPALPSGVIQTLVTVAKSLADIDLDPHATPTGYLKSYCEIRANCMIKSLAPLYQSSMVELKGIYDKGSSPFIPYTSSLLKLCRNEADLADTLLDPKLLSLAFMGSIMPPIEQWVEAGRTITRRVRKTYTSEVGVLFDIIESLEGNMNTFESVFGLARRQKENDAAELLKTFKAAAMRTFIDFLADVRSQNNSKYQAMPLDGTVHQLTSDTLNYMKRLMNYQSMVESILNLIGDGNWNNSDAGAPQNRRPHAAGRSGRSAVLQHYFADVLEALVQNIDAKSKFYKKSQSLTQLFLLNNYFYISKSVRTTPGMLDVINGTGPEVANTPANNLTSAIYERPLKQNVDLYQDNWKQCVEHLMDVTYVQDGGVQQVLNSNQRQMVKDKFKNFNHDFDELWKTQKQYSIPDVDLRAMVLKDVHQVLIPMYDKFLTKYASSGGGGGAATMEFTKNLQKYIRYDVSMVKDMVSQFFTNT</sequence>
<keyword evidence="7" id="KW-1185">Reference proteome</keyword>
<dbReference type="PANTHER" id="PTHR12542">
    <property type="entry name" value="EXOCYST COMPLEX PROTEIN EXO70"/>
    <property type="match status" value="1"/>
</dbReference>
<dbReference type="InParanoid" id="A0A1Y2GT91"/>
<comment type="caution">
    <text evidence="6">The sequence shown here is derived from an EMBL/GenBank/DDBJ whole genome shotgun (WGS) entry which is preliminary data.</text>
</comment>
<dbReference type="GO" id="GO:0000145">
    <property type="term" value="C:exocyst"/>
    <property type="evidence" value="ECO:0007669"/>
    <property type="project" value="InterPro"/>
</dbReference>
<evidence type="ECO:0000256" key="1">
    <source>
        <dbReference type="ARBA" id="ARBA00006756"/>
    </source>
</evidence>
<dbReference type="OrthoDB" id="1922221at2759"/>
<dbReference type="GO" id="GO:0015031">
    <property type="term" value="P:protein transport"/>
    <property type="evidence" value="ECO:0007669"/>
    <property type="project" value="UniProtKB-KW"/>
</dbReference>
<dbReference type="Gene3D" id="1.20.1280.170">
    <property type="entry name" value="Exocyst complex component Exo70"/>
    <property type="match status" value="1"/>
</dbReference>
<keyword evidence="2 4" id="KW-0813">Transport</keyword>
<gene>
    <name evidence="6" type="ORF">BCR41DRAFT_349584</name>
</gene>
<evidence type="ECO:0000256" key="4">
    <source>
        <dbReference type="RuleBase" id="RU365026"/>
    </source>
</evidence>
<proteinExistence type="inferred from homology"/>
<evidence type="ECO:0000259" key="5">
    <source>
        <dbReference type="Pfam" id="PF03081"/>
    </source>
</evidence>
<evidence type="ECO:0000256" key="2">
    <source>
        <dbReference type="ARBA" id="ARBA00022448"/>
    </source>
</evidence>
<keyword evidence="3 4" id="KW-0268">Exocytosis</keyword>
<comment type="similarity">
    <text evidence="1 4">Belongs to the EXO70 family.</text>
</comment>
<dbReference type="GeneID" id="33565336"/>
<name>A0A1Y2GT91_9FUNG</name>
<accession>A0A1Y2GT91</accession>
<comment type="subcellular location">
    <subcellularLocation>
        <location evidence="4">Bud</location>
    </subcellularLocation>
    <subcellularLocation>
        <location evidence="4">Bud neck</location>
    </subcellularLocation>
</comment>
<dbReference type="InterPro" id="IPR046364">
    <property type="entry name" value="Exo70_C"/>
</dbReference>
<dbReference type="InterPro" id="IPR004140">
    <property type="entry name" value="Exo70"/>
</dbReference>
<dbReference type="SUPFAM" id="SSF74788">
    <property type="entry name" value="Cullin repeat-like"/>
    <property type="match status" value="1"/>
</dbReference>
<evidence type="ECO:0000313" key="6">
    <source>
        <dbReference type="EMBL" id="ORZ22737.1"/>
    </source>
</evidence>
<dbReference type="GO" id="GO:0006887">
    <property type="term" value="P:exocytosis"/>
    <property type="evidence" value="ECO:0007669"/>
    <property type="project" value="UniProtKB-KW"/>
</dbReference>
<dbReference type="InterPro" id="IPR016159">
    <property type="entry name" value="Cullin_repeat-like_dom_sf"/>
</dbReference>
<organism evidence="6 7">
    <name type="scientific">Lobosporangium transversale</name>
    <dbReference type="NCBI Taxonomy" id="64571"/>
    <lineage>
        <taxon>Eukaryota</taxon>
        <taxon>Fungi</taxon>
        <taxon>Fungi incertae sedis</taxon>
        <taxon>Mucoromycota</taxon>
        <taxon>Mortierellomycotina</taxon>
        <taxon>Mortierellomycetes</taxon>
        <taxon>Mortierellales</taxon>
        <taxon>Mortierellaceae</taxon>
        <taxon>Lobosporangium</taxon>
    </lineage>
</organism>
<reference evidence="6 7" key="1">
    <citation type="submission" date="2016-07" db="EMBL/GenBank/DDBJ databases">
        <title>Pervasive Adenine N6-methylation of Active Genes in Fungi.</title>
        <authorList>
            <consortium name="DOE Joint Genome Institute"/>
            <person name="Mondo S.J."/>
            <person name="Dannebaum R.O."/>
            <person name="Kuo R.C."/>
            <person name="Labutti K."/>
            <person name="Haridas S."/>
            <person name="Kuo A."/>
            <person name="Salamov A."/>
            <person name="Ahrendt S.R."/>
            <person name="Lipzen A."/>
            <person name="Sullivan W."/>
            <person name="Andreopoulos W.B."/>
            <person name="Clum A."/>
            <person name="Lindquist E."/>
            <person name="Daum C."/>
            <person name="Ramamoorthy G.K."/>
            <person name="Gryganskyi A."/>
            <person name="Culley D."/>
            <person name="Magnuson J.K."/>
            <person name="James T.Y."/>
            <person name="O'Malley M.A."/>
            <person name="Stajich J.E."/>
            <person name="Spatafora J.W."/>
            <person name="Visel A."/>
            <person name="Grigoriev I.V."/>
        </authorList>
    </citation>
    <scope>NUCLEOTIDE SEQUENCE [LARGE SCALE GENOMIC DNA]</scope>
    <source>
        <strain evidence="6 7">NRRL 3116</strain>
    </source>
</reference>
<dbReference type="STRING" id="64571.A0A1Y2GT91"/>
<dbReference type="AlphaFoldDB" id="A0A1Y2GT91"/>
<dbReference type="RefSeq" id="XP_021883291.1">
    <property type="nucleotide sequence ID" value="XM_022023492.1"/>
</dbReference>
<dbReference type="GO" id="GO:0005935">
    <property type="term" value="C:cellular bud neck"/>
    <property type="evidence" value="ECO:0007669"/>
    <property type="project" value="UniProtKB-SubCell"/>
</dbReference>
<keyword evidence="4" id="KW-0653">Protein transport</keyword>
<dbReference type="GO" id="GO:0005546">
    <property type="term" value="F:phosphatidylinositol-4,5-bisphosphate binding"/>
    <property type="evidence" value="ECO:0007669"/>
    <property type="project" value="InterPro"/>
</dbReference>
<protein>
    <recommendedName>
        <fullName evidence="4">Exocyst complex protein EXO70</fullName>
    </recommendedName>
</protein>
<feature type="domain" description="Exocyst complex subunit Exo70 C-terminal" evidence="5">
    <location>
        <begin position="249"/>
        <end position="642"/>
    </location>
</feature>
<evidence type="ECO:0000256" key="3">
    <source>
        <dbReference type="ARBA" id="ARBA00022483"/>
    </source>
</evidence>
<dbReference type="Pfam" id="PF20669">
    <property type="entry name" value="Exo70_N"/>
    <property type="match status" value="1"/>
</dbReference>
<comment type="function">
    <text evidence="4">Involved in the secretory pathway as part of the exocyst complex which tethers secretory vesicles to the sites of exocytosis. Also plays a role in the assembly of the exocyst.</text>
</comment>